<sequence>MSLDQPSRRALLAGTVVAAGGGAYYLARDDGSDDDHDRSLTLHASDETTSFGIDLTGKPIVGSPDAALDIYYWTDFQCPFCEEFERKTLPELVRNHVEPGRVRIVFIPLPYFGSDSMTATVASRCAWAQVCDDDSSAYWNWHAAIFDEQGEKESGWADADALLEYTRSVDSVDADDLETCLEERGDEFESSIEDDAEQARSFGISGTPTFAVFDPEAERAGTLVGAQPPERFDEAIERIQSTDG</sequence>
<dbReference type="OrthoDB" id="15256at2157"/>
<keyword evidence="4" id="KW-0813">Transport</keyword>
<evidence type="ECO:0000256" key="4">
    <source>
        <dbReference type="ARBA" id="ARBA00022982"/>
    </source>
</evidence>
<dbReference type="EMBL" id="AOIA01000114">
    <property type="protein sequence ID" value="ELY58536.1"/>
    <property type="molecule type" value="Genomic_DNA"/>
</dbReference>
<evidence type="ECO:0000256" key="1">
    <source>
        <dbReference type="ARBA" id="ARBA00005791"/>
    </source>
</evidence>
<evidence type="ECO:0000259" key="8">
    <source>
        <dbReference type="Pfam" id="PF13462"/>
    </source>
</evidence>
<keyword evidence="7" id="KW-0676">Redox-active center</keyword>
<comment type="similarity">
    <text evidence="1">Belongs to the thioredoxin family. DsbA subfamily.</text>
</comment>
<keyword evidence="5" id="KW-0560">Oxidoreductase</keyword>
<evidence type="ECO:0000256" key="3">
    <source>
        <dbReference type="ARBA" id="ARBA00022729"/>
    </source>
</evidence>
<proteinExistence type="inferred from homology"/>
<evidence type="ECO:0000313" key="9">
    <source>
        <dbReference type="EMBL" id="ELY58536.1"/>
    </source>
</evidence>
<dbReference type="InterPro" id="IPR012336">
    <property type="entry name" value="Thioredoxin-like_fold"/>
</dbReference>
<keyword evidence="6" id="KW-1015">Disulfide bond</keyword>
<name>L9XAV6_9EURY</name>
<dbReference type="PANTHER" id="PTHR13887:SF14">
    <property type="entry name" value="DISULFIDE BOND FORMATION PROTEIN D"/>
    <property type="match status" value="1"/>
</dbReference>
<evidence type="ECO:0000313" key="10">
    <source>
        <dbReference type="Proteomes" id="UP000011531"/>
    </source>
</evidence>
<dbReference type="GO" id="GO:0016491">
    <property type="term" value="F:oxidoreductase activity"/>
    <property type="evidence" value="ECO:0007669"/>
    <property type="project" value="UniProtKB-KW"/>
</dbReference>
<dbReference type="PANTHER" id="PTHR13887">
    <property type="entry name" value="GLUTATHIONE S-TRANSFERASE KAPPA"/>
    <property type="match status" value="1"/>
</dbReference>
<organism evidence="9 10">
    <name type="scientific">Natronococcus jeotgali DSM 18795</name>
    <dbReference type="NCBI Taxonomy" id="1227498"/>
    <lineage>
        <taxon>Archaea</taxon>
        <taxon>Methanobacteriati</taxon>
        <taxon>Methanobacteriota</taxon>
        <taxon>Stenosarchaea group</taxon>
        <taxon>Halobacteria</taxon>
        <taxon>Halobacteriales</taxon>
        <taxon>Natrialbaceae</taxon>
        <taxon>Natronococcus</taxon>
    </lineage>
</organism>
<dbReference type="Proteomes" id="UP000011531">
    <property type="component" value="Unassembled WGS sequence"/>
</dbReference>
<evidence type="ECO:0000256" key="6">
    <source>
        <dbReference type="ARBA" id="ARBA00023157"/>
    </source>
</evidence>
<dbReference type="AlphaFoldDB" id="L9XAV6"/>
<evidence type="ECO:0000256" key="2">
    <source>
        <dbReference type="ARBA" id="ARBA00007787"/>
    </source>
</evidence>
<comment type="similarity">
    <text evidence="2">Belongs to the glutaredoxin family.</text>
</comment>
<keyword evidence="3" id="KW-0732">Signal</keyword>
<dbReference type="STRING" id="1227498.C492_11995"/>
<dbReference type="Gene3D" id="3.40.30.10">
    <property type="entry name" value="Glutaredoxin"/>
    <property type="match status" value="1"/>
</dbReference>
<dbReference type="PATRIC" id="fig|1227498.3.peg.2321"/>
<dbReference type="Pfam" id="PF13462">
    <property type="entry name" value="Thioredoxin_4"/>
    <property type="match status" value="1"/>
</dbReference>
<evidence type="ECO:0000256" key="5">
    <source>
        <dbReference type="ARBA" id="ARBA00023002"/>
    </source>
</evidence>
<feature type="domain" description="Thioredoxin-like fold" evidence="8">
    <location>
        <begin position="57"/>
        <end position="217"/>
    </location>
</feature>
<dbReference type="RefSeq" id="WP_008423708.1">
    <property type="nucleotide sequence ID" value="NZ_AOIA01000114.1"/>
</dbReference>
<keyword evidence="10" id="KW-1185">Reference proteome</keyword>
<dbReference type="InterPro" id="IPR036249">
    <property type="entry name" value="Thioredoxin-like_sf"/>
</dbReference>
<evidence type="ECO:0000256" key="7">
    <source>
        <dbReference type="ARBA" id="ARBA00023284"/>
    </source>
</evidence>
<comment type="caution">
    <text evidence="9">The sequence shown here is derived from an EMBL/GenBank/DDBJ whole genome shotgun (WGS) entry which is preliminary data.</text>
</comment>
<keyword evidence="4" id="KW-0249">Electron transport</keyword>
<protein>
    <submittedName>
        <fullName evidence="9">DSBA oxidoreductase</fullName>
    </submittedName>
</protein>
<accession>L9XAV6</accession>
<dbReference type="SUPFAM" id="SSF52833">
    <property type="entry name" value="Thioredoxin-like"/>
    <property type="match status" value="1"/>
</dbReference>
<gene>
    <name evidence="9" type="ORF">C492_11995</name>
</gene>
<reference evidence="9 10" key="1">
    <citation type="journal article" date="2014" name="PLoS Genet.">
        <title>Phylogenetically driven sequencing of extremely halophilic archaea reveals strategies for static and dynamic osmo-response.</title>
        <authorList>
            <person name="Becker E.A."/>
            <person name="Seitzer P.M."/>
            <person name="Tritt A."/>
            <person name="Larsen D."/>
            <person name="Krusor M."/>
            <person name="Yao A.I."/>
            <person name="Wu D."/>
            <person name="Madern D."/>
            <person name="Eisen J.A."/>
            <person name="Darling A.E."/>
            <person name="Facciotti M.T."/>
        </authorList>
    </citation>
    <scope>NUCLEOTIDE SEQUENCE [LARGE SCALE GENOMIC DNA]</scope>
    <source>
        <strain evidence="9 10">DSM 18795</strain>
    </source>
</reference>